<dbReference type="InterPro" id="IPR008707">
    <property type="entry name" value="B-propeller_PilY1"/>
</dbReference>
<dbReference type="AlphaFoldDB" id="A0A3B0ZJ05"/>
<name>A0A3B0ZJ05_9ZZZZ</name>
<evidence type="ECO:0000256" key="4">
    <source>
        <dbReference type="ARBA" id="ARBA00023263"/>
    </source>
</evidence>
<comment type="subcellular location">
    <subcellularLocation>
        <location evidence="1">Fimbrium</location>
    </subcellularLocation>
</comment>
<gene>
    <name evidence="7" type="ORF">MNBD_GAMMA17-2182</name>
</gene>
<feature type="compositionally biased region" description="Acidic residues" evidence="5">
    <location>
        <begin position="91"/>
        <end position="100"/>
    </location>
</feature>
<feature type="region of interest" description="Disordered" evidence="5">
    <location>
        <begin position="456"/>
        <end position="489"/>
    </location>
</feature>
<dbReference type="Pfam" id="PF05567">
    <property type="entry name" value="T4P_PilY1"/>
    <property type="match status" value="1"/>
</dbReference>
<proteinExistence type="predicted"/>
<evidence type="ECO:0000256" key="1">
    <source>
        <dbReference type="ARBA" id="ARBA00004561"/>
    </source>
</evidence>
<evidence type="ECO:0000256" key="3">
    <source>
        <dbReference type="ARBA" id="ARBA00022837"/>
    </source>
</evidence>
<evidence type="ECO:0000256" key="5">
    <source>
        <dbReference type="SAM" id="MobiDB-lite"/>
    </source>
</evidence>
<dbReference type="GO" id="GO:0046872">
    <property type="term" value="F:metal ion binding"/>
    <property type="evidence" value="ECO:0007669"/>
    <property type="project" value="UniProtKB-KW"/>
</dbReference>
<evidence type="ECO:0000259" key="6">
    <source>
        <dbReference type="Pfam" id="PF05567"/>
    </source>
</evidence>
<dbReference type="EMBL" id="UOFQ01000120">
    <property type="protein sequence ID" value="VAW89070.1"/>
    <property type="molecule type" value="Genomic_DNA"/>
</dbReference>
<keyword evidence="3" id="KW-0106">Calcium</keyword>
<evidence type="ECO:0000256" key="2">
    <source>
        <dbReference type="ARBA" id="ARBA00022723"/>
    </source>
</evidence>
<feature type="compositionally biased region" description="Polar residues" evidence="5">
    <location>
        <begin position="70"/>
        <end position="81"/>
    </location>
</feature>
<dbReference type="GO" id="GO:0009289">
    <property type="term" value="C:pilus"/>
    <property type="evidence" value="ECO:0007669"/>
    <property type="project" value="UniProtKB-SubCell"/>
</dbReference>
<accession>A0A3B0ZJ05</accession>
<sequence>MNTKKSLITLTLPFLLTLANNGYAEPGVLEQTPLYIGPAVESNIMILNDDSGSMDWEIMSRDADNGGRFTGNQPDGSNPAGSGSVKHRDSDDDGTADCDFEDGWTSGWGSGYLYGVEFESNTYQDDSDDCNTADDEAWRFRNNDYNPLYFDPKKTYEPWSGVDINGDTYTNAPITNAPDNPYNPTEWIDLTQHNSNWAGTDERRATSDRDGDSTPDGFRYYTWSDANSNGLFDNGEETEVLIKNKNTSVQQNFANWFTYHRSREFVAKHALSKSLEDVTGVKIGYATINRNDDVELEVASMNIDPAVGNKRALFNRLFRTDSDHGTPLRENLRDIGLYFECSSGNFFNVSGADCPILPAADFGMCQKNITIMLTDGFYNGSSPGIGNTDANGAGDYDGGDYADSFSNTLADVAMDFYERDLRPGLSNEVPPSGLDDAPHQHMTTYTVAFGVTGQLDPGDIKTPGDLSDSDPSDSGFNWPDPDSNDTGKIDDLWHTAFNGRGNFFSAQNPNELAASIQAAVVSASKGSSSASAVAFNTSSLDTGSTIYQALFNPADNWKGELIATAINLDGSLAASPKWNAGDQLNGQAYSSRQIITYKKDLVTPANSAGIAFKILANLSAKQQADLNRGPAAADSNGQARLDYIRGARTNESTLLKFRDRTNVLGDLVHSSPVFVGQPRANYPDAAPFPTTTAELYSQFKTTHATRNGIIYIGANDGMLHGFDENTGNEVFAYIPNALFSDNANEGLHYLTDPAYAHRYYVDLSPAIADAYINSEWRTILVGGLRAGGRGLFALDVTDPTILASSEANATSIVQWEFTNDDDSDLGYTMSKPVIAKMANGRWAAIVSNGYNSVGGDGRAKLFIIYLDGGQDGVWTLGTDYIKIDTGVGSLITPNGLSAPIAIDTTNDRLADRVYAGDLLGNLWVFDLTDTSASSPDWKVAYKDGTTPTPLFIAKDDSDNPQPITSRPIITRQHEVNTSASNVPNLMVFFGSGQYIVAGDKTSTDTQTFYGVWDYGNDKLERDDLLEQELNSSSSNANNRVMTDHTIDYATTHKGWYFDLPTDGERVTVNPLVRGQLLIFATLIPGSQLCRPEGDGWVMMVNPANGGQPDFTTFDLNRDGVIDDSDRIDGNVVGGFRVGGIPGGLGVIGNLLMVTDDEGNLTSTALNFGPSGKSGRLSWQEILR</sequence>
<reference evidence="7" key="1">
    <citation type="submission" date="2018-06" db="EMBL/GenBank/DDBJ databases">
        <authorList>
            <person name="Zhirakovskaya E."/>
        </authorList>
    </citation>
    <scope>NUCLEOTIDE SEQUENCE</scope>
</reference>
<feature type="region of interest" description="Disordered" evidence="5">
    <location>
        <begin position="57"/>
        <end position="100"/>
    </location>
</feature>
<evidence type="ECO:0000313" key="7">
    <source>
        <dbReference type="EMBL" id="VAW89070.1"/>
    </source>
</evidence>
<dbReference type="InterPro" id="IPR011047">
    <property type="entry name" value="Quinoprotein_ADH-like_sf"/>
</dbReference>
<keyword evidence="4" id="KW-0281">Fimbrium</keyword>
<dbReference type="SUPFAM" id="SSF50998">
    <property type="entry name" value="Quinoprotein alcohol dehydrogenase-like"/>
    <property type="match status" value="1"/>
</dbReference>
<keyword evidence="2" id="KW-0479">Metal-binding</keyword>
<organism evidence="7">
    <name type="scientific">hydrothermal vent metagenome</name>
    <dbReference type="NCBI Taxonomy" id="652676"/>
    <lineage>
        <taxon>unclassified sequences</taxon>
        <taxon>metagenomes</taxon>
        <taxon>ecological metagenomes</taxon>
    </lineage>
</organism>
<feature type="domain" description="PilY1 beta-propeller" evidence="6">
    <location>
        <begin position="664"/>
        <end position="1016"/>
    </location>
</feature>
<protein>
    <submittedName>
        <fullName evidence="7">Type IV fimbrial biogenesis protein PilY1</fullName>
    </submittedName>
</protein>